<feature type="domain" description="Nephrocystin 3-like N-terminal" evidence="3">
    <location>
        <begin position="62"/>
        <end position="224"/>
    </location>
</feature>
<dbReference type="InterPro" id="IPR027417">
    <property type="entry name" value="P-loop_NTPase"/>
</dbReference>
<dbReference type="OrthoDB" id="5086500at2759"/>
<name>A0A2K0TYW2_GIBNY</name>
<accession>A0A2K0TYW2</accession>
<evidence type="ECO:0000313" key="4">
    <source>
        <dbReference type="EMBL" id="PNP50719.1"/>
    </source>
</evidence>
<dbReference type="Pfam" id="PF24883">
    <property type="entry name" value="NPHP3_N"/>
    <property type="match status" value="1"/>
</dbReference>
<dbReference type="AlphaFoldDB" id="A0A2K0TYW2"/>
<dbReference type="PANTHER" id="PTHR10039">
    <property type="entry name" value="AMELOGENIN"/>
    <property type="match status" value="1"/>
</dbReference>
<keyword evidence="5" id="KW-1185">Reference proteome</keyword>
<evidence type="ECO:0000256" key="2">
    <source>
        <dbReference type="SAM" id="MobiDB-lite"/>
    </source>
</evidence>
<protein>
    <recommendedName>
        <fullName evidence="3">Nephrocystin 3-like N-terminal domain-containing protein</fullName>
    </recommendedName>
</protein>
<dbReference type="InterPro" id="IPR056884">
    <property type="entry name" value="NPHP3-like_N"/>
</dbReference>
<gene>
    <name evidence="4" type="ORF">FNYG_15938</name>
</gene>
<evidence type="ECO:0000259" key="3">
    <source>
        <dbReference type="Pfam" id="PF24883"/>
    </source>
</evidence>
<dbReference type="PANTHER" id="PTHR10039:SF5">
    <property type="entry name" value="NACHT DOMAIN-CONTAINING PROTEIN"/>
    <property type="match status" value="1"/>
</dbReference>
<feature type="region of interest" description="Disordered" evidence="2">
    <location>
        <begin position="19"/>
        <end position="49"/>
    </location>
</feature>
<reference evidence="4 5" key="1">
    <citation type="submission" date="2017-06" db="EMBL/GenBank/DDBJ databases">
        <title>Genome of Fusarium nygamai isolate CS10214.</title>
        <authorList>
            <person name="Gardiner D.M."/>
            <person name="Obanor F."/>
            <person name="Kazan K."/>
        </authorList>
    </citation>
    <scope>NUCLEOTIDE SEQUENCE [LARGE SCALE GENOMIC DNA]</scope>
    <source>
        <strain evidence="4 5">CS10214</strain>
    </source>
</reference>
<feature type="compositionally biased region" description="Acidic residues" evidence="2">
    <location>
        <begin position="24"/>
        <end position="42"/>
    </location>
</feature>
<sequence>MNQRYNDVMDPRDASFNQVFASYGEDDSDTEQDEDSEGDESSDTSSSSNYTRHIDEIHRSWASFSSWLQSDDILFYIQGKPGPGKSTLVKFILDQEQTLKLVQQWSHNATIVSYFFWKIGSHEQNSIKGLWCSLLYQRLQDQQKVIQNTLEHFKHLSLHTEYHDWSIKDLEAVWGHVANIDTRHLCIFIDGLDEIRNDDGFSKLAQSIQLISKLPRTKLCVSTRPEAQIMRWLKTTSASGILLEDLTKFDMLVFVRKKFRPLLPNENLSSEAFNELRQKLVYKAQGLFLWLHLATRSIMEGIENGDAEDMLLERLSGLPQDLEKLYIDMWQRLNANNPVYRETAARYFRYVI</sequence>
<organism evidence="4 5">
    <name type="scientific">Gibberella nygamai</name>
    <name type="common">Bean root rot disease fungus</name>
    <name type="synonym">Fusarium nygamai</name>
    <dbReference type="NCBI Taxonomy" id="42673"/>
    <lineage>
        <taxon>Eukaryota</taxon>
        <taxon>Fungi</taxon>
        <taxon>Dikarya</taxon>
        <taxon>Ascomycota</taxon>
        <taxon>Pezizomycotina</taxon>
        <taxon>Sordariomycetes</taxon>
        <taxon>Hypocreomycetidae</taxon>
        <taxon>Hypocreales</taxon>
        <taxon>Nectriaceae</taxon>
        <taxon>Fusarium</taxon>
        <taxon>Fusarium fujikuroi species complex</taxon>
    </lineage>
</organism>
<evidence type="ECO:0000256" key="1">
    <source>
        <dbReference type="ARBA" id="ARBA00022737"/>
    </source>
</evidence>
<dbReference type="Proteomes" id="UP000236664">
    <property type="component" value="Unassembled WGS sequence"/>
</dbReference>
<dbReference type="SUPFAM" id="SSF52540">
    <property type="entry name" value="P-loop containing nucleoside triphosphate hydrolases"/>
    <property type="match status" value="1"/>
</dbReference>
<evidence type="ECO:0000313" key="5">
    <source>
        <dbReference type="Proteomes" id="UP000236664"/>
    </source>
</evidence>
<proteinExistence type="predicted"/>
<dbReference type="EMBL" id="MTQA01000854">
    <property type="protein sequence ID" value="PNP50719.1"/>
    <property type="molecule type" value="Genomic_DNA"/>
</dbReference>
<keyword evidence="1" id="KW-0677">Repeat</keyword>
<comment type="caution">
    <text evidence="4">The sequence shown here is derived from an EMBL/GenBank/DDBJ whole genome shotgun (WGS) entry which is preliminary data.</text>
</comment>
<dbReference type="Gene3D" id="3.40.50.300">
    <property type="entry name" value="P-loop containing nucleotide triphosphate hydrolases"/>
    <property type="match status" value="1"/>
</dbReference>
<dbReference type="STRING" id="42673.A0A2K0TYW2"/>